<organism evidence="1 2">
    <name type="scientific">Pseudoalteromonas prydzensis</name>
    <dbReference type="NCBI Taxonomy" id="182141"/>
    <lineage>
        <taxon>Bacteria</taxon>
        <taxon>Pseudomonadati</taxon>
        <taxon>Pseudomonadota</taxon>
        <taxon>Gammaproteobacteria</taxon>
        <taxon>Alteromonadales</taxon>
        <taxon>Pseudoalteromonadaceae</taxon>
        <taxon>Pseudoalteromonas</taxon>
    </lineage>
</organism>
<protein>
    <recommendedName>
        <fullName evidence="3">Type VI secretion system (T6SS), amidase effector protein 4</fullName>
    </recommendedName>
</protein>
<evidence type="ECO:0008006" key="3">
    <source>
        <dbReference type="Google" id="ProtNLM"/>
    </source>
</evidence>
<evidence type="ECO:0000313" key="2">
    <source>
        <dbReference type="Proteomes" id="UP000707245"/>
    </source>
</evidence>
<dbReference type="RefSeq" id="WP_192540715.1">
    <property type="nucleotide sequence ID" value="NZ_RRZA01000006.1"/>
</dbReference>
<gene>
    <name evidence="1" type="ORF">EI167_03395</name>
</gene>
<dbReference type="EMBL" id="RRZA01000006">
    <property type="protein sequence ID" value="MBE0456509.1"/>
    <property type="molecule type" value="Genomic_DNA"/>
</dbReference>
<accession>A0ABR9FI66</accession>
<evidence type="ECO:0000313" key="1">
    <source>
        <dbReference type="EMBL" id="MBE0456509.1"/>
    </source>
</evidence>
<reference evidence="1 2" key="1">
    <citation type="submission" date="2020-07" db="EMBL/GenBank/DDBJ databases">
        <title>Halophilic bacteria isolated from french cheeses.</title>
        <authorList>
            <person name="Kothe C.I."/>
            <person name="Farah-Kraiem B."/>
            <person name="Renault P."/>
            <person name="Dridi B."/>
        </authorList>
    </citation>
    <scope>NUCLEOTIDE SEQUENCE [LARGE SCALE GENOMIC DNA]</scope>
    <source>
        <strain evidence="1 2">FME14</strain>
    </source>
</reference>
<dbReference type="Proteomes" id="UP000707245">
    <property type="component" value="Unassembled WGS sequence"/>
</dbReference>
<dbReference type="Pfam" id="PF14113">
    <property type="entry name" value="Tae4"/>
    <property type="match status" value="1"/>
</dbReference>
<proteinExistence type="predicted"/>
<comment type="caution">
    <text evidence="1">The sequence shown here is derived from an EMBL/GenBank/DDBJ whole genome shotgun (WGS) entry which is preliminary data.</text>
</comment>
<keyword evidence="2" id="KW-1185">Reference proteome</keyword>
<name>A0ABR9FI66_9GAMM</name>
<sequence length="146" mass="16424">MLLKFNALWDAHPYPNHPCDKSLFKNQCAIRMGVALEKAGVDTSSFDTMYPQRRCYPGLKHSPKHILAAQELANWISSPRSSSFGTKEVIKGGALSVLKGRKGIIFIMNGWGSTDHIDLWDGEYLKGGDADWLNLGDQVWFWEILV</sequence>
<dbReference type="Gene3D" id="3.90.1720.80">
    <property type="match status" value="1"/>
</dbReference>
<dbReference type="InterPro" id="IPR025562">
    <property type="entry name" value="Tae4"/>
</dbReference>